<protein>
    <submittedName>
        <fullName evidence="1">Uncharacterized protein</fullName>
    </submittedName>
</protein>
<name>A0A381Y1R2_9ZZZZ</name>
<reference evidence="1" key="1">
    <citation type="submission" date="2018-05" db="EMBL/GenBank/DDBJ databases">
        <authorList>
            <person name="Lanie J.A."/>
            <person name="Ng W.-L."/>
            <person name="Kazmierczak K.M."/>
            <person name="Andrzejewski T.M."/>
            <person name="Davidsen T.M."/>
            <person name="Wayne K.J."/>
            <person name="Tettelin H."/>
            <person name="Glass J.I."/>
            <person name="Rusch D."/>
            <person name="Podicherti R."/>
            <person name="Tsui H.-C.T."/>
            <person name="Winkler M.E."/>
        </authorList>
    </citation>
    <scope>NUCLEOTIDE SEQUENCE</scope>
</reference>
<sequence>MMKISYVIGAALFFLLFIGCEKQHTEYSIEEFMNNFY</sequence>
<dbReference type="EMBL" id="UINC01017177">
    <property type="protein sequence ID" value="SVA70895.1"/>
    <property type="molecule type" value="Genomic_DNA"/>
</dbReference>
<dbReference type="PROSITE" id="PS51257">
    <property type="entry name" value="PROKAR_LIPOPROTEIN"/>
    <property type="match status" value="1"/>
</dbReference>
<organism evidence="1">
    <name type="scientific">marine metagenome</name>
    <dbReference type="NCBI Taxonomy" id="408172"/>
    <lineage>
        <taxon>unclassified sequences</taxon>
        <taxon>metagenomes</taxon>
        <taxon>ecological metagenomes</taxon>
    </lineage>
</organism>
<evidence type="ECO:0000313" key="1">
    <source>
        <dbReference type="EMBL" id="SVA70895.1"/>
    </source>
</evidence>
<proteinExistence type="predicted"/>
<accession>A0A381Y1R2</accession>
<dbReference type="AlphaFoldDB" id="A0A381Y1R2"/>
<gene>
    <name evidence="1" type="ORF">METZ01_LOCUS123749</name>
</gene>